<reference evidence="4 5" key="1">
    <citation type="journal article" date="2023" name="Insect Mol. Biol.">
        <title>Genome sequencing provides insights into the evolution of gene families encoding plant cell wall-degrading enzymes in longhorned beetles.</title>
        <authorList>
            <person name="Shin N.R."/>
            <person name="Okamura Y."/>
            <person name="Kirsch R."/>
            <person name="Pauchet Y."/>
        </authorList>
    </citation>
    <scope>NUCLEOTIDE SEQUENCE [LARGE SCALE GENOMIC DNA]</scope>
    <source>
        <strain evidence="4">EAD_L_NR</strain>
    </source>
</reference>
<dbReference type="InterPro" id="IPR018627">
    <property type="entry name" value="ELP6"/>
</dbReference>
<dbReference type="Proteomes" id="UP001159042">
    <property type="component" value="Unassembled WGS sequence"/>
</dbReference>
<evidence type="ECO:0000256" key="3">
    <source>
        <dbReference type="ARBA" id="ARBA00020263"/>
    </source>
</evidence>
<dbReference type="GO" id="GO:0002098">
    <property type="term" value="P:tRNA wobble uridine modification"/>
    <property type="evidence" value="ECO:0007669"/>
    <property type="project" value="InterPro"/>
</dbReference>
<dbReference type="PANTHER" id="PTHR16184:SF6">
    <property type="entry name" value="ELONGATOR COMPLEX PROTEIN 6"/>
    <property type="match status" value="1"/>
</dbReference>
<gene>
    <name evidence="4" type="ORF">NQ315_001733</name>
</gene>
<dbReference type="Gene3D" id="3.40.50.300">
    <property type="entry name" value="P-loop containing nucleotide triphosphate hydrolases"/>
    <property type="match status" value="1"/>
</dbReference>
<protein>
    <recommendedName>
        <fullName evidence="3">Elongator complex protein 6</fullName>
    </recommendedName>
</protein>
<name>A0AAV8W9H8_9CUCU</name>
<comment type="similarity">
    <text evidence="2">Belongs to the ELP6 family.</text>
</comment>
<evidence type="ECO:0000313" key="5">
    <source>
        <dbReference type="Proteomes" id="UP001159042"/>
    </source>
</evidence>
<keyword evidence="5" id="KW-1185">Reference proteome</keyword>
<dbReference type="InterPro" id="IPR027417">
    <property type="entry name" value="P-loop_NTPase"/>
</dbReference>
<dbReference type="EMBL" id="JANEYG010000005">
    <property type="protein sequence ID" value="KAJ8923179.1"/>
    <property type="molecule type" value="Genomic_DNA"/>
</dbReference>
<organism evidence="4 5">
    <name type="scientific">Exocentrus adspersus</name>
    <dbReference type="NCBI Taxonomy" id="1586481"/>
    <lineage>
        <taxon>Eukaryota</taxon>
        <taxon>Metazoa</taxon>
        <taxon>Ecdysozoa</taxon>
        <taxon>Arthropoda</taxon>
        <taxon>Hexapoda</taxon>
        <taxon>Insecta</taxon>
        <taxon>Pterygota</taxon>
        <taxon>Neoptera</taxon>
        <taxon>Endopterygota</taxon>
        <taxon>Coleoptera</taxon>
        <taxon>Polyphaga</taxon>
        <taxon>Cucujiformia</taxon>
        <taxon>Chrysomeloidea</taxon>
        <taxon>Cerambycidae</taxon>
        <taxon>Lamiinae</taxon>
        <taxon>Acanthocinini</taxon>
        <taxon>Exocentrus</taxon>
    </lineage>
</organism>
<evidence type="ECO:0000256" key="2">
    <source>
        <dbReference type="ARBA" id="ARBA00008837"/>
    </source>
</evidence>
<dbReference type="GO" id="GO:0033588">
    <property type="term" value="C:elongator holoenzyme complex"/>
    <property type="evidence" value="ECO:0007669"/>
    <property type="project" value="InterPro"/>
</dbReference>
<dbReference type="AlphaFoldDB" id="A0AAV8W9H8"/>
<dbReference type="CDD" id="cd19495">
    <property type="entry name" value="Elp6"/>
    <property type="match status" value="1"/>
</dbReference>
<proteinExistence type="inferred from homology"/>
<evidence type="ECO:0000256" key="1">
    <source>
        <dbReference type="ARBA" id="ARBA00005043"/>
    </source>
</evidence>
<accession>A0AAV8W9H8</accession>
<dbReference type="PANTHER" id="PTHR16184">
    <property type="entry name" value="ELONGATOR COMPLEX PROTEIN 6"/>
    <property type="match status" value="1"/>
</dbReference>
<comment type="pathway">
    <text evidence="1">tRNA modification; 5-methoxycarbonylmethyl-2-thiouridine-tRNA biosynthesis.</text>
</comment>
<dbReference type="Pfam" id="PF09807">
    <property type="entry name" value="ELP6"/>
    <property type="match status" value="1"/>
</dbReference>
<comment type="caution">
    <text evidence="4">The sequence shown here is derived from an EMBL/GenBank/DDBJ whole genome shotgun (WGS) entry which is preliminary data.</text>
</comment>
<evidence type="ECO:0000313" key="4">
    <source>
        <dbReference type="EMBL" id="KAJ8923179.1"/>
    </source>
</evidence>
<sequence>MEKNGKEIRIFVVLGQTMISLADPRVSNPVLAALQVKLEDRIVSVRENGTADANFILTHLIKQILYEKNRLCLVNLHNPLQHYHNVGKKLGYDLGKALKDNAVKVVEPLSEIVSSIESEEDYLQEDKESIVKCLYFNIKKSLEELTDGDNQAYLIIDDVSHLLDLGVEVALVLDFVNYCVNLIDNDKISVVFNTHASTKTDEIICNSLQYIADVHVEVSPLKTGHSTDVTGVITVQKQSKRSQYHFKAFDRGIKTFHPGETIYHLYQ</sequence>